<dbReference type="AlphaFoldDB" id="A0A317U1N4"/>
<protein>
    <recommendedName>
        <fullName evidence="6">Peptidase C58 YopT-type domain-containing protein</fullName>
    </recommendedName>
</protein>
<evidence type="ECO:0008006" key="6">
    <source>
        <dbReference type="Google" id="ProtNLM"/>
    </source>
</evidence>
<dbReference type="EMBL" id="RZGX01000003">
    <property type="protein sequence ID" value="RUR25429.1"/>
    <property type="molecule type" value="Genomic_DNA"/>
</dbReference>
<dbReference type="RefSeq" id="WP_110143138.1">
    <property type="nucleotide sequence ID" value="NZ_QHJG01000021.1"/>
</dbReference>
<evidence type="ECO:0000313" key="5">
    <source>
        <dbReference type="Proteomes" id="UP000287374"/>
    </source>
</evidence>
<dbReference type="Proteomes" id="UP000247152">
    <property type="component" value="Unassembled WGS sequence"/>
</dbReference>
<evidence type="ECO:0000313" key="2">
    <source>
        <dbReference type="EMBL" id="PWY55148.1"/>
    </source>
</evidence>
<organism evidence="2 4">
    <name type="scientific">Legionella qingyii</name>
    <dbReference type="NCBI Taxonomy" id="2184757"/>
    <lineage>
        <taxon>Bacteria</taxon>
        <taxon>Pseudomonadati</taxon>
        <taxon>Pseudomonadota</taxon>
        <taxon>Gammaproteobacteria</taxon>
        <taxon>Legionellales</taxon>
        <taxon>Legionellaceae</taxon>
        <taxon>Legionella</taxon>
    </lineage>
</organism>
<evidence type="ECO:0000313" key="4">
    <source>
        <dbReference type="Proteomes" id="UP000247152"/>
    </source>
</evidence>
<gene>
    <name evidence="2" type="ORF">DGG96_13280</name>
    <name evidence="3" type="ORF">ELY20_02945</name>
</gene>
<accession>A0A317U1N4</accession>
<proteinExistence type="predicted"/>
<keyword evidence="5" id="KW-1185">Reference proteome</keyword>
<dbReference type="OrthoDB" id="5635884at2"/>
<evidence type="ECO:0000256" key="1">
    <source>
        <dbReference type="SAM" id="MobiDB-lite"/>
    </source>
</evidence>
<reference evidence="2 4" key="1">
    <citation type="submission" date="2018-05" db="EMBL/GenBank/DDBJ databases">
        <title>Legionella qingyii sp.nov., whole genome shotgun sequence.</title>
        <authorList>
            <person name="Wu H."/>
            <person name="Zhu Q."/>
            <person name="Hu C."/>
        </authorList>
    </citation>
    <scope>NUCLEOTIDE SEQUENCE [LARGE SCALE GENOMIC DNA]</scope>
    <source>
        <strain evidence="2 4">HEB18</strain>
    </source>
</reference>
<comment type="caution">
    <text evidence="2">The sequence shown here is derived from an EMBL/GenBank/DDBJ whole genome shotgun (WGS) entry which is preliminary data.</text>
</comment>
<sequence>MFKFSSKNTTSFTTQHDVLKKYNLATNDDGKTVGMCRPMSNVYLNIILRGESPDNYLKDDKKFLAEAIKEENMELEAENDGNKDADHFAFHQNNIPHTDEEIRKKDLTAEKFKTILEQSKHVLVTYPVTKEISHEVYIGRDKGSSCRFFDANIEGGERKGSCDKLITEFVNRVQKEYVDEDRSFYVGKSSP</sequence>
<dbReference type="Proteomes" id="UP000287374">
    <property type="component" value="Unassembled WGS sequence"/>
</dbReference>
<reference evidence="3 5" key="2">
    <citation type="submission" date="2018-12" db="EMBL/GenBank/DDBJ databases">
        <title>Legionella sp,whole genome shotgun sequence.</title>
        <authorList>
            <person name="Wu H."/>
        </authorList>
    </citation>
    <scope>NUCLEOTIDE SEQUENCE [LARGE SCALE GENOMIC DNA]</scope>
    <source>
        <strain evidence="5">km489</strain>
        <strain evidence="3">Km489</strain>
    </source>
</reference>
<name>A0A317U1N4_9GAMM</name>
<evidence type="ECO:0000313" key="3">
    <source>
        <dbReference type="EMBL" id="RUR25429.1"/>
    </source>
</evidence>
<dbReference type="EMBL" id="QHJG01000021">
    <property type="protein sequence ID" value="PWY55148.1"/>
    <property type="molecule type" value="Genomic_DNA"/>
</dbReference>
<feature type="region of interest" description="Disordered" evidence="1">
    <location>
        <begin position="83"/>
        <end position="102"/>
    </location>
</feature>